<comment type="caution">
    <text evidence="1">The sequence shown here is derived from an EMBL/GenBank/DDBJ whole genome shotgun (WGS) entry which is preliminary data.</text>
</comment>
<dbReference type="EMBL" id="VCKW01000098">
    <property type="protein sequence ID" value="TMQ97810.1"/>
    <property type="molecule type" value="Genomic_DNA"/>
</dbReference>
<keyword evidence="2" id="KW-1185">Reference proteome</keyword>
<evidence type="ECO:0000313" key="1">
    <source>
        <dbReference type="EMBL" id="TMQ97810.1"/>
    </source>
</evidence>
<organism evidence="1 2">
    <name type="scientific">Actinomadura soli</name>
    <dbReference type="NCBI Taxonomy" id="2508997"/>
    <lineage>
        <taxon>Bacteria</taxon>
        <taxon>Bacillati</taxon>
        <taxon>Actinomycetota</taxon>
        <taxon>Actinomycetes</taxon>
        <taxon>Streptosporangiales</taxon>
        <taxon>Thermomonosporaceae</taxon>
        <taxon>Actinomadura</taxon>
    </lineage>
</organism>
<protein>
    <submittedName>
        <fullName evidence="1">Uncharacterized protein</fullName>
    </submittedName>
</protein>
<dbReference type="Proteomes" id="UP000309174">
    <property type="component" value="Unassembled WGS sequence"/>
</dbReference>
<sequence length="86" mass="9762">MLFEAVHDPGLITVGLQMSSTARTQMESQQPISQLGIERRIDQLLGGDRSALKGRYHDVVEDPDMLTNYLVIDLWCHGRRLWGIVL</sequence>
<dbReference type="AlphaFoldDB" id="A0A5C4JBG2"/>
<dbReference type="RefSeq" id="WP_138646645.1">
    <property type="nucleotide sequence ID" value="NZ_VCKW01000098.1"/>
</dbReference>
<gene>
    <name evidence="1" type="ORF">ETD83_19890</name>
</gene>
<name>A0A5C4JBG2_9ACTN</name>
<proteinExistence type="predicted"/>
<evidence type="ECO:0000313" key="2">
    <source>
        <dbReference type="Proteomes" id="UP000309174"/>
    </source>
</evidence>
<accession>A0A5C4JBG2</accession>
<reference evidence="1 2" key="1">
    <citation type="submission" date="2019-05" db="EMBL/GenBank/DDBJ databases">
        <title>Draft genome sequence of Actinomadura sp. 14C53.</title>
        <authorList>
            <person name="Saricaoglu S."/>
            <person name="Isik K."/>
        </authorList>
    </citation>
    <scope>NUCLEOTIDE SEQUENCE [LARGE SCALE GENOMIC DNA]</scope>
    <source>
        <strain evidence="1 2">14C53</strain>
    </source>
</reference>